<keyword evidence="1" id="KW-0472">Membrane</keyword>
<organism evidence="2">
    <name type="scientific">Polysiphonia elongata</name>
    <dbReference type="NCBI Taxonomy" id="159753"/>
    <lineage>
        <taxon>Eukaryota</taxon>
        <taxon>Rhodophyta</taxon>
        <taxon>Florideophyceae</taxon>
        <taxon>Rhodymeniophycidae</taxon>
        <taxon>Ceramiales</taxon>
        <taxon>Rhodomelaceae</taxon>
        <taxon>Polysiphonioideae</taxon>
        <taxon>Polysiphonia</taxon>
    </lineage>
</organism>
<keyword evidence="2" id="KW-0934">Plastid</keyword>
<dbReference type="GeneID" id="33356760"/>
<keyword evidence="1" id="KW-0812">Transmembrane</keyword>
<keyword evidence="1" id="KW-1133">Transmembrane helix</keyword>
<accession>A0A1Z1MBR7</accession>
<protein>
    <submittedName>
        <fullName evidence="2">Uncharacterized protein</fullName>
    </submittedName>
</protein>
<gene>
    <name evidence="2" type="primary">orf37</name>
</gene>
<evidence type="ECO:0000313" key="2">
    <source>
        <dbReference type="EMBL" id="ARW63399.1"/>
    </source>
</evidence>
<geneLocation type="chloroplast" evidence="2"/>
<proteinExistence type="predicted"/>
<dbReference type="RefSeq" id="YP_009394837.1">
    <property type="nucleotide sequence ID" value="NC_035274.1"/>
</dbReference>
<feature type="transmembrane region" description="Helical" evidence="1">
    <location>
        <begin position="12"/>
        <end position="32"/>
    </location>
</feature>
<keyword evidence="2" id="KW-0150">Chloroplast</keyword>
<name>A0A1Z1MBR7_9FLOR</name>
<reference evidence="2" key="1">
    <citation type="journal article" date="2017" name="J. Phycol.">
        <title>Analysis of chloroplast genomes and a supermatrix inform reclassification of the Rhodomelaceae (Rhodophyta).</title>
        <authorList>
            <person name="Diaz-Tapia P."/>
            <person name="Maggs C.A."/>
            <person name="West J.A."/>
            <person name="Verbruggen H."/>
        </authorList>
    </citation>
    <scope>NUCLEOTIDE SEQUENCE</scope>
    <source>
        <strain evidence="2">PD547</strain>
    </source>
</reference>
<sequence length="37" mass="4449">MNLIFLYFSVKKLVVILISFTFTLIIFFTIFFELVNL</sequence>
<dbReference type="EMBL" id="MF101427">
    <property type="protein sequence ID" value="ARW63399.1"/>
    <property type="molecule type" value="Genomic_DNA"/>
</dbReference>
<evidence type="ECO:0000256" key="1">
    <source>
        <dbReference type="SAM" id="Phobius"/>
    </source>
</evidence>
<dbReference type="AlphaFoldDB" id="A0A1Z1MBR7"/>